<evidence type="ECO:0000256" key="4">
    <source>
        <dbReference type="ARBA" id="ARBA00022989"/>
    </source>
</evidence>
<keyword evidence="5 6" id="KW-0472">Membrane</keyword>
<organism evidence="8">
    <name type="scientific">Pseudomonas solani</name>
    <dbReference type="NCBI Taxonomy" id="2731552"/>
    <lineage>
        <taxon>Bacteria</taxon>
        <taxon>Pseudomonadati</taxon>
        <taxon>Pseudomonadota</taxon>
        <taxon>Gammaproteobacteria</taxon>
        <taxon>Pseudomonadales</taxon>
        <taxon>Pseudomonadaceae</taxon>
        <taxon>Pseudomonas</taxon>
    </lineage>
</organism>
<gene>
    <name evidence="8" type="ORF">ABS648_25285</name>
</gene>
<evidence type="ECO:0000256" key="6">
    <source>
        <dbReference type="SAM" id="Phobius"/>
    </source>
</evidence>
<dbReference type="InterPro" id="IPR000620">
    <property type="entry name" value="EamA_dom"/>
</dbReference>
<feature type="transmembrane region" description="Helical" evidence="6">
    <location>
        <begin position="7"/>
        <end position="29"/>
    </location>
</feature>
<dbReference type="InterPro" id="IPR037185">
    <property type="entry name" value="EmrE-like"/>
</dbReference>
<feature type="transmembrane region" description="Helical" evidence="6">
    <location>
        <begin position="149"/>
        <end position="169"/>
    </location>
</feature>
<accession>A0AAU7XZJ1</accession>
<feature type="domain" description="EamA" evidence="7">
    <location>
        <begin position="150"/>
        <end position="283"/>
    </location>
</feature>
<dbReference type="SUPFAM" id="SSF103481">
    <property type="entry name" value="Multidrug resistance efflux transporter EmrE"/>
    <property type="match status" value="2"/>
</dbReference>
<evidence type="ECO:0000256" key="3">
    <source>
        <dbReference type="ARBA" id="ARBA00022692"/>
    </source>
</evidence>
<feature type="transmembrane region" description="Helical" evidence="6">
    <location>
        <begin position="241"/>
        <end position="260"/>
    </location>
</feature>
<protein>
    <submittedName>
        <fullName evidence="8">DMT family transporter</fullName>
    </submittedName>
</protein>
<feature type="transmembrane region" description="Helical" evidence="6">
    <location>
        <begin position="96"/>
        <end position="116"/>
    </location>
</feature>
<keyword evidence="4 6" id="KW-1133">Transmembrane helix</keyword>
<reference evidence="8" key="1">
    <citation type="submission" date="2023-08" db="EMBL/GenBank/DDBJ databases">
        <title>Increased levels of nutrients transform a symbiont into a lethal pathobiont.</title>
        <authorList>
            <person name="Lachnit T."/>
            <person name="Ulrich L."/>
            <person name="Willmer F.M."/>
            <person name="Hasenbein T."/>
            <person name="Steiner L.X."/>
            <person name="Wolters M."/>
            <person name="Herbst E.M."/>
            <person name="Deines P."/>
        </authorList>
    </citation>
    <scope>NUCLEOTIDE SEQUENCE</scope>
    <source>
        <strain evidence="8">T3</strain>
    </source>
</reference>
<dbReference type="PANTHER" id="PTHR32322:SF2">
    <property type="entry name" value="EAMA DOMAIN-CONTAINING PROTEIN"/>
    <property type="match status" value="1"/>
</dbReference>
<evidence type="ECO:0000256" key="1">
    <source>
        <dbReference type="ARBA" id="ARBA00004141"/>
    </source>
</evidence>
<dbReference type="AlphaFoldDB" id="A0AAU7XZJ1"/>
<dbReference type="Pfam" id="PF00892">
    <property type="entry name" value="EamA"/>
    <property type="match status" value="2"/>
</dbReference>
<comment type="subcellular location">
    <subcellularLocation>
        <location evidence="1">Membrane</location>
        <topology evidence="1">Multi-pass membrane protein</topology>
    </subcellularLocation>
</comment>
<evidence type="ECO:0000313" key="8">
    <source>
        <dbReference type="EMBL" id="XBY63225.1"/>
    </source>
</evidence>
<feature type="transmembrane region" description="Helical" evidence="6">
    <location>
        <begin position="266"/>
        <end position="284"/>
    </location>
</feature>
<feature type="transmembrane region" description="Helical" evidence="6">
    <location>
        <begin position="209"/>
        <end position="229"/>
    </location>
</feature>
<evidence type="ECO:0000259" key="7">
    <source>
        <dbReference type="Pfam" id="PF00892"/>
    </source>
</evidence>
<feature type="transmembrane region" description="Helical" evidence="6">
    <location>
        <begin position="181"/>
        <end position="203"/>
    </location>
</feature>
<evidence type="ECO:0000256" key="5">
    <source>
        <dbReference type="ARBA" id="ARBA00023136"/>
    </source>
</evidence>
<feature type="transmembrane region" description="Helical" evidence="6">
    <location>
        <begin position="70"/>
        <end position="90"/>
    </location>
</feature>
<feature type="transmembrane region" description="Helical" evidence="6">
    <location>
        <begin position="35"/>
        <end position="58"/>
    </location>
</feature>
<sequence length="300" mass="30692">MSRRLQGYLLLSLAMMTVGTTVIASKLLAGAVPPFLATAARFALALPVLLLLLARSPVPWPRLGWRDRGLLVLQAAAGSVGYTVLLVSGLEHLPAADAGVIVGTLPAVSALFSVMVLKERPGLRLLASALLATVGVMAVAWQAPGQSSWVGVLYVLGAVFCESAFILLNKRMAQPLGALQQATAMVALGLLVSLPVALFELPVAMPSTVALAALAWYALVPTVGGFLLWYAGAARVSGSEAATLTAVAPLTAVALAAALLGDEVGLAQWLGAGAVVLAILILALPARLSGARWRLGRAGG</sequence>
<dbReference type="GO" id="GO:0016020">
    <property type="term" value="C:membrane"/>
    <property type="evidence" value="ECO:0007669"/>
    <property type="project" value="UniProtKB-SubCell"/>
</dbReference>
<comment type="similarity">
    <text evidence="2">Belongs to the EamA transporter family.</text>
</comment>
<keyword evidence="3 6" id="KW-0812">Transmembrane</keyword>
<proteinExistence type="inferred from homology"/>
<feature type="domain" description="EamA" evidence="7">
    <location>
        <begin position="6"/>
        <end position="139"/>
    </location>
</feature>
<name>A0AAU7XZJ1_9PSED</name>
<dbReference type="EMBL" id="CP158373">
    <property type="protein sequence ID" value="XBY63225.1"/>
    <property type="molecule type" value="Genomic_DNA"/>
</dbReference>
<dbReference type="InterPro" id="IPR050638">
    <property type="entry name" value="AA-Vitamin_Transporters"/>
</dbReference>
<dbReference type="RefSeq" id="WP_350446969.1">
    <property type="nucleotide sequence ID" value="NZ_CP158373.1"/>
</dbReference>
<feature type="transmembrane region" description="Helical" evidence="6">
    <location>
        <begin position="123"/>
        <end position="143"/>
    </location>
</feature>
<evidence type="ECO:0000256" key="2">
    <source>
        <dbReference type="ARBA" id="ARBA00007362"/>
    </source>
</evidence>
<dbReference type="PANTHER" id="PTHR32322">
    <property type="entry name" value="INNER MEMBRANE TRANSPORTER"/>
    <property type="match status" value="1"/>
</dbReference>